<feature type="non-terminal residue" evidence="2">
    <location>
        <position position="108"/>
    </location>
</feature>
<gene>
    <name evidence="2" type="ORF">S01H1_16757</name>
</gene>
<organism evidence="2">
    <name type="scientific">marine sediment metagenome</name>
    <dbReference type="NCBI Taxonomy" id="412755"/>
    <lineage>
        <taxon>unclassified sequences</taxon>
        <taxon>metagenomes</taxon>
        <taxon>ecological metagenomes</taxon>
    </lineage>
</organism>
<proteinExistence type="predicted"/>
<evidence type="ECO:0000256" key="1">
    <source>
        <dbReference type="SAM" id="MobiDB-lite"/>
    </source>
</evidence>
<dbReference type="EMBL" id="BARS01008834">
    <property type="protein sequence ID" value="GAF67491.1"/>
    <property type="molecule type" value="Genomic_DNA"/>
</dbReference>
<feature type="region of interest" description="Disordered" evidence="1">
    <location>
        <begin position="86"/>
        <end position="108"/>
    </location>
</feature>
<protein>
    <submittedName>
        <fullName evidence="2">Uncharacterized protein</fullName>
    </submittedName>
</protein>
<accession>X0RWY0</accession>
<evidence type="ECO:0000313" key="2">
    <source>
        <dbReference type="EMBL" id="GAF67491.1"/>
    </source>
</evidence>
<dbReference type="AlphaFoldDB" id="X0RWY0"/>
<name>X0RWY0_9ZZZZ</name>
<comment type="caution">
    <text evidence="2">The sequence shown here is derived from an EMBL/GenBank/DDBJ whole genome shotgun (WGS) entry which is preliminary data.</text>
</comment>
<sequence length="108" mass="12272">MAVTKLSHPTDITPLDNPTKIQFICPVCKAEKVLQFPKSIITQAKGLSTMSIASGLVCEHQFQAFVDKNCAVRGYQRVDFEFEKDKPEEKSLQNRKNKPNDDELFENL</sequence>
<reference evidence="2" key="1">
    <citation type="journal article" date="2014" name="Front. Microbiol.">
        <title>High frequency of phylogenetically diverse reductive dehalogenase-homologous genes in deep subseafloor sedimentary metagenomes.</title>
        <authorList>
            <person name="Kawai M."/>
            <person name="Futagami T."/>
            <person name="Toyoda A."/>
            <person name="Takaki Y."/>
            <person name="Nishi S."/>
            <person name="Hori S."/>
            <person name="Arai W."/>
            <person name="Tsubouchi T."/>
            <person name="Morono Y."/>
            <person name="Uchiyama I."/>
            <person name="Ito T."/>
            <person name="Fujiyama A."/>
            <person name="Inagaki F."/>
            <person name="Takami H."/>
        </authorList>
    </citation>
    <scope>NUCLEOTIDE SEQUENCE</scope>
    <source>
        <strain evidence="2">Expedition CK06-06</strain>
    </source>
</reference>